<evidence type="ECO:0000313" key="1">
    <source>
        <dbReference type="EMBL" id="RDF00369.1"/>
    </source>
</evidence>
<proteinExistence type="predicted"/>
<dbReference type="AlphaFoldDB" id="A0A369Z5B0"/>
<name>A0A369Z5B0_HAEPH</name>
<dbReference type="Proteomes" id="UP000253999">
    <property type="component" value="Unassembled WGS sequence"/>
</dbReference>
<reference evidence="1 2" key="1">
    <citation type="submission" date="2018-05" db="EMBL/GenBank/DDBJ databases">
        <title>Draft Genome Sequences for a Diverse set of 7 Haemophilus Species.</title>
        <authorList>
            <person name="Nichols M."/>
            <person name="Topaz N."/>
            <person name="Wang X."/>
            <person name="Wang X."/>
            <person name="Boxrud D."/>
        </authorList>
    </citation>
    <scope>NUCLEOTIDE SEQUENCE [LARGE SCALE GENOMIC DNA]</scope>
    <source>
        <strain evidence="1 2">C2010039593</strain>
    </source>
</reference>
<organism evidence="1 2">
    <name type="scientific">Haemophilus parahaemolyticus</name>
    <dbReference type="NCBI Taxonomy" id="735"/>
    <lineage>
        <taxon>Bacteria</taxon>
        <taxon>Pseudomonadati</taxon>
        <taxon>Pseudomonadota</taxon>
        <taxon>Gammaproteobacteria</taxon>
        <taxon>Pasteurellales</taxon>
        <taxon>Pasteurellaceae</taxon>
        <taxon>Haemophilus</taxon>
    </lineage>
</organism>
<gene>
    <name evidence="1" type="ORF">DPV98_09750</name>
</gene>
<comment type="caution">
    <text evidence="1">The sequence shown here is derived from an EMBL/GenBank/DDBJ whole genome shotgun (WGS) entry which is preliminary data.</text>
</comment>
<protein>
    <submittedName>
        <fullName evidence="1">Uncharacterized protein</fullName>
    </submittedName>
</protein>
<evidence type="ECO:0000313" key="2">
    <source>
        <dbReference type="Proteomes" id="UP000253999"/>
    </source>
</evidence>
<sequence length="286" mass="33995">MYYLTNSNFGKLLGTLYFDLPMNYADAYINYYSCYRLASFDLDLHFFTKDEARALVIADKLIKDIQFIATEVQIARCKDEQKKWVEKIVLPAFHSHKKCNLLSSDFENFLIPESCPESRREEYRTYFLTHKDRYGYTENKVEPIAFCRLLKAKFNLSEELVALEMHHFSRTNYDNSEVVEFNHTLDFEKEVIDIQKMIDRFSTRVSECKPNEVRSAYYRQNSEFLSEEKRAMIATIQQERKQIYARILNFYFQKLFKEGADIPLHILKLAGFQPCKGCCKHLLAEW</sequence>
<accession>A0A369Z5B0</accession>
<dbReference type="RefSeq" id="WP_111313570.1">
    <property type="nucleotide sequence ID" value="NZ_CAUPAH010000009.1"/>
</dbReference>
<dbReference type="EMBL" id="QEQD01000011">
    <property type="protein sequence ID" value="RDF00369.1"/>
    <property type="molecule type" value="Genomic_DNA"/>
</dbReference>